<evidence type="ECO:0000313" key="4">
    <source>
        <dbReference type="Proteomes" id="UP000032534"/>
    </source>
</evidence>
<feature type="transmembrane region" description="Helical" evidence="2">
    <location>
        <begin position="72"/>
        <end position="102"/>
    </location>
</feature>
<protein>
    <recommendedName>
        <fullName evidence="5">YqfX</fullName>
    </recommendedName>
</protein>
<feature type="transmembrane region" description="Helical" evidence="2">
    <location>
        <begin position="108"/>
        <end position="130"/>
    </location>
</feature>
<feature type="region of interest" description="Disordered" evidence="1">
    <location>
        <begin position="1"/>
        <end position="58"/>
    </location>
</feature>
<reference evidence="3 4" key="1">
    <citation type="submission" date="2014-11" db="EMBL/GenBank/DDBJ databases">
        <title>Draft Genome Sequences of Paenibacillus polymyxa NRRL B-30509 and Paenibacillus terrae NRRL B-30644, Strains from a Poultry Environment that Produce Tridecaptin A and Paenicidins.</title>
        <authorList>
            <person name="van Belkum M.J."/>
            <person name="Lohans C.T."/>
            <person name="Vederas J.C."/>
        </authorList>
    </citation>
    <scope>NUCLEOTIDE SEQUENCE [LARGE SCALE GENOMIC DNA]</scope>
    <source>
        <strain evidence="3 4">NRRL B-30644</strain>
    </source>
</reference>
<dbReference type="Proteomes" id="UP000032534">
    <property type="component" value="Unassembled WGS sequence"/>
</dbReference>
<evidence type="ECO:0008006" key="5">
    <source>
        <dbReference type="Google" id="ProtNLM"/>
    </source>
</evidence>
<dbReference type="RefSeq" id="WP_044648201.1">
    <property type="nucleotide sequence ID" value="NZ_JTHP01000056.1"/>
</dbReference>
<proteinExistence type="predicted"/>
<keyword evidence="2" id="KW-0472">Membrane</keyword>
<keyword evidence="4" id="KW-1185">Reference proteome</keyword>
<gene>
    <name evidence="3" type="ORF">QD47_22365</name>
</gene>
<dbReference type="OrthoDB" id="1754157at2"/>
<accession>A0A0D7WWZ4</accession>
<evidence type="ECO:0000256" key="2">
    <source>
        <dbReference type="SAM" id="Phobius"/>
    </source>
</evidence>
<feature type="compositionally biased region" description="Basic and acidic residues" evidence="1">
    <location>
        <begin position="1"/>
        <end position="30"/>
    </location>
</feature>
<sequence length="131" mass="14703">MEDHETDKHRDEEHFSRERVDYPRRIQERSAKRRNHQEEYAAEVAPGSPAVTRHKDKDEQHVISQSGRISGYIGLAAGIAALFMWSIVLGPIAAVLGFFAYVNGNKTTGIWSIGLGALATLSYFAFIPFVR</sequence>
<dbReference type="PANTHER" id="PTHR40040:SF1">
    <property type="entry name" value="MEMBRANE PROTEIN"/>
    <property type="match status" value="1"/>
</dbReference>
<name>A0A0D7WWZ4_9BACL</name>
<dbReference type="PATRIC" id="fig|159743.3.peg.4973"/>
<dbReference type="InterPro" id="IPR055338">
    <property type="entry name" value="YqfX-like"/>
</dbReference>
<dbReference type="PANTHER" id="PTHR40040">
    <property type="entry name" value="SMALL HYDROPHOBIC PROTEIN-RELATED"/>
    <property type="match status" value="1"/>
</dbReference>
<evidence type="ECO:0000256" key="1">
    <source>
        <dbReference type="SAM" id="MobiDB-lite"/>
    </source>
</evidence>
<comment type="caution">
    <text evidence="3">The sequence shown here is derived from an EMBL/GenBank/DDBJ whole genome shotgun (WGS) entry which is preliminary data.</text>
</comment>
<organism evidence="3 4">
    <name type="scientific">Paenibacillus terrae</name>
    <dbReference type="NCBI Taxonomy" id="159743"/>
    <lineage>
        <taxon>Bacteria</taxon>
        <taxon>Bacillati</taxon>
        <taxon>Bacillota</taxon>
        <taxon>Bacilli</taxon>
        <taxon>Bacillales</taxon>
        <taxon>Paenibacillaceae</taxon>
        <taxon>Paenibacillus</taxon>
    </lineage>
</organism>
<dbReference type="AlphaFoldDB" id="A0A0D7WWZ4"/>
<keyword evidence="2" id="KW-1133">Transmembrane helix</keyword>
<keyword evidence="2" id="KW-0812">Transmembrane</keyword>
<dbReference type="EMBL" id="JTHP01000056">
    <property type="protein sequence ID" value="KJD43504.1"/>
    <property type="molecule type" value="Genomic_DNA"/>
</dbReference>
<evidence type="ECO:0000313" key="3">
    <source>
        <dbReference type="EMBL" id="KJD43504.1"/>
    </source>
</evidence>